<evidence type="ECO:0000256" key="1">
    <source>
        <dbReference type="ARBA" id="ARBA00022737"/>
    </source>
</evidence>
<feature type="region of interest" description="Disordered" evidence="3">
    <location>
        <begin position="631"/>
        <end position="652"/>
    </location>
</feature>
<feature type="compositionally biased region" description="Low complexity" evidence="3">
    <location>
        <begin position="631"/>
        <end position="649"/>
    </location>
</feature>
<feature type="region of interest" description="Disordered" evidence="3">
    <location>
        <begin position="557"/>
        <end position="579"/>
    </location>
</feature>
<evidence type="ECO:0000256" key="3">
    <source>
        <dbReference type="SAM" id="MobiDB-lite"/>
    </source>
</evidence>
<dbReference type="SUPFAM" id="SSF54631">
    <property type="entry name" value="CBS-domain pair"/>
    <property type="match status" value="2"/>
</dbReference>
<proteinExistence type="predicted"/>
<protein>
    <submittedName>
        <fullName evidence="6">CBS-domain-containing protein</fullName>
    </submittedName>
</protein>
<keyword evidence="4" id="KW-0472">Membrane</keyword>
<dbReference type="STRING" id="58919.A0A316ZAF4"/>
<dbReference type="RefSeq" id="XP_025598840.1">
    <property type="nucleotide sequence ID" value="XM_025740181.1"/>
</dbReference>
<dbReference type="Proteomes" id="UP000245946">
    <property type="component" value="Unassembled WGS sequence"/>
</dbReference>
<dbReference type="PANTHER" id="PTHR48108">
    <property type="entry name" value="CBS DOMAIN-CONTAINING PROTEIN CBSX2, CHLOROPLASTIC"/>
    <property type="match status" value="1"/>
</dbReference>
<feature type="compositionally biased region" description="Polar residues" evidence="3">
    <location>
        <begin position="453"/>
        <end position="464"/>
    </location>
</feature>
<evidence type="ECO:0000259" key="5">
    <source>
        <dbReference type="PROSITE" id="PS51371"/>
    </source>
</evidence>
<sequence>MSTANSAAAAGYRGSPLGGAGSASAMSDSTDTRKRQSKKDEAIRKKIEADLLRKSGKAAPSTPSGGRRGARKAARPAAVAGTVSALRPLPALTVPQSISVADASQLCAAKRTDCVLVVDDDEHLAGIFTAKDLAFRVVAGGLDARTTPVSAIMTRSPMVTRDTTSATDALNTMVTRGFRHLPVCNDEGDVVGLLDIAKVFYEALEKLERAHGSSQKLYTALEGVQSEWGAGVSGGPASSNPMLAYVEALRQKMSLPDLTTILDSRTLPCTVGVRTTVREAARMMKEHHTTAVCVMESGGGPGQGTIGGGGVVAGKIAGIFTSKDVVLRVIAAGLDPKTCSVVRVMTPHPDTAPPSLSIQEALRKMHDGRYLNLPVVDVDSRLVGVVDVLKLTYATLEQINSMNEESGGEGGGPMWNRFWNSFGQTGSAAGGGGDDNESAMSGSHRPSEMHEPQTPSKYNPSADMSSDLHPNDSASAVGGTRANDDAMSGVNYPSGIAPAAAAEVDDGTYLFKFVTPSGRTHRFQARYDSFETIREIVTIKLESDPFFEELPAPTVAEPAEGEEAAPQPPKPSAPDANDFTLAYTDDEEDVVLITADGDVLDAVQVARKQGRDRVVLLLQGGRGWEEAAARVGAPAASTTSANLTANSASKQRKAREAAEAQLQSVQEEEEREQEAEVGERAPTNAKKVSRTNKNKEEQEVLFGFLPKDLALPAAIGFLGVAVLVGIVVAKPK</sequence>
<dbReference type="Pfam" id="PF00571">
    <property type="entry name" value="CBS"/>
    <property type="match status" value="3"/>
</dbReference>
<feature type="compositionally biased region" description="Acidic residues" evidence="3">
    <location>
        <begin position="666"/>
        <end position="676"/>
    </location>
</feature>
<feature type="region of interest" description="Disordered" evidence="3">
    <location>
        <begin position="425"/>
        <end position="482"/>
    </location>
</feature>
<accession>A0A316ZAF4</accession>
<dbReference type="SUPFAM" id="SSF54277">
    <property type="entry name" value="CAD &amp; PB1 domains"/>
    <property type="match status" value="1"/>
</dbReference>
<feature type="region of interest" description="Disordered" evidence="3">
    <location>
        <begin position="664"/>
        <end position="693"/>
    </location>
</feature>
<feature type="compositionally biased region" description="Basic and acidic residues" evidence="3">
    <location>
        <begin position="30"/>
        <end position="53"/>
    </location>
</feature>
<dbReference type="CDD" id="cd17781">
    <property type="entry name" value="CBS_pair_MUG70_1"/>
    <property type="match status" value="1"/>
</dbReference>
<feature type="domain" description="CBS" evidence="5">
    <location>
        <begin position="153"/>
        <end position="209"/>
    </location>
</feature>
<feature type="domain" description="CBS" evidence="5">
    <location>
        <begin position="86"/>
        <end position="144"/>
    </location>
</feature>
<dbReference type="PROSITE" id="PS51371">
    <property type="entry name" value="CBS"/>
    <property type="match status" value="3"/>
</dbReference>
<dbReference type="InterPro" id="IPR046342">
    <property type="entry name" value="CBS_dom_sf"/>
</dbReference>
<evidence type="ECO:0000313" key="7">
    <source>
        <dbReference type="Proteomes" id="UP000245946"/>
    </source>
</evidence>
<feature type="domain" description="CBS" evidence="5">
    <location>
        <begin position="345"/>
        <end position="402"/>
    </location>
</feature>
<feature type="transmembrane region" description="Helical" evidence="4">
    <location>
        <begin position="709"/>
        <end position="729"/>
    </location>
</feature>
<keyword evidence="1" id="KW-0677">Repeat</keyword>
<dbReference type="SMART" id="SM00116">
    <property type="entry name" value="CBS"/>
    <property type="match status" value="4"/>
</dbReference>
<evidence type="ECO:0000256" key="2">
    <source>
        <dbReference type="PROSITE-ProRule" id="PRU00703"/>
    </source>
</evidence>
<dbReference type="InterPro" id="IPR051462">
    <property type="entry name" value="CBS_domain-containing"/>
</dbReference>
<dbReference type="InterPro" id="IPR000644">
    <property type="entry name" value="CBS_dom"/>
</dbReference>
<evidence type="ECO:0000256" key="4">
    <source>
        <dbReference type="SAM" id="Phobius"/>
    </source>
</evidence>
<keyword evidence="7" id="KW-1185">Reference proteome</keyword>
<dbReference type="GeneID" id="37267727"/>
<dbReference type="EMBL" id="KZ819291">
    <property type="protein sequence ID" value="PWN98561.1"/>
    <property type="molecule type" value="Genomic_DNA"/>
</dbReference>
<feature type="region of interest" description="Disordered" evidence="3">
    <location>
        <begin position="1"/>
        <end position="76"/>
    </location>
</feature>
<dbReference type="InterPro" id="IPR000270">
    <property type="entry name" value="PB1_dom"/>
</dbReference>
<organism evidence="6 7">
    <name type="scientific">Tilletiopsis washingtonensis</name>
    <dbReference type="NCBI Taxonomy" id="58919"/>
    <lineage>
        <taxon>Eukaryota</taxon>
        <taxon>Fungi</taxon>
        <taxon>Dikarya</taxon>
        <taxon>Basidiomycota</taxon>
        <taxon>Ustilaginomycotina</taxon>
        <taxon>Exobasidiomycetes</taxon>
        <taxon>Entylomatales</taxon>
        <taxon>Entylomatales incertae sedis</taxon>
        <taxon>Tilletiopsis</taxon>
    </lineage>
</organism>
<reference evidence="6 7" key="1">
    <citation type="journal article" date="2018" name="Mol. Biol. Evol.">
        <title>Broad Genomic Sampling Reveals a Smut Pathogenic Ancestry of the Fungal Clade Ustilaginomycotina.</title>
        <authorList>
            <person name="Kijpornyongpan T."/>
            <person name="Mondo S.J."/>
            <person name="Barry K."/>
            <person name="Sandor L."/>
            <person name="Lee J."/>
            <person name="Lipzen A."/>
            <person name="Pangilinan J."/>
            <person name="LaButti K."/>
            <person name="Hainaut M."/>
            <person name="Henrissat B."/>
            <person name="Grigoriev I.V."/>
            <person name="Spatafora J.W."/>
            <person name="Aime M.C."/>
        </authorList>
    </citation>
    <scope>NUCLEOTIDE SEQUENCE [LARGE SCALE GENOMIC DNA]</scope>
    <source>
        <strain evidence="6 7">MCA 4186</strain>
    </source>
</reference>
<dbReference type="PANTHER" id="PTHR48108:SF26">
    <property type="entry name" value="CBS DOMAIN-CONTAINING PROTEIN DDB_G0289609"/>
    <property type="match status" value="1"/>
</dbReference>
<dbReference type="AlphaFoldDB" id="A0A316ZAF4"/>
<name>A0A316ZAF4_9BASI</name>
<dbReference type="OrthoDB" id="418595at2759"/>
<keyword evidence="2" id="KW-0129">CBS domain</keyword>
<dbReference type="Pfam" id="PF00564">
    <property type="entry name" value="PB1"/>
    <property type="match status" value="1"/>
</dbReference>
<keyword evidence="4" id="KW-0812">Transmembrane</keyword>
<keyword evidence="4" id="KW-1133">Transmembrane helix</keyword>
<dbReference type="CDD" id="cd17782">
    <property type="entry name" value="CBS_pair_MUG70_2"/>
    <property type="match status" value="1"/>
</dbReference>
<dbReference type="Gene3D" id="3.10.580.10">
    <property type="entry name" value="CBS-domain"/>
    <property type="match status" value="2"/>
</dbReference>
<gene>
    <name evidence="6" type="ORF">FA09DRAFT_296704</name>
</gene>
<evidence type="ECO:0000313" key="6">
    <source>
        <dbReference type="EMBL" id="PWN98561.1"/>
    </source>
</evidence>